<dbReference type="Gene3D" id="3.90.980.10">
    <property type="entry name" value="DNA primase, catalytic core, N-terminal domain"/>
    <property type="match status" value="1"/>
</dbReference>
<keyword evidence="2 12" id="KW-0639">Primosome</keyword>
<dbReference type="GO" id="GO:0003677">
    <property type="term" value="F:DNA binding"/>
    <property type="evidence" value="ECO:0007669"/>
    <property type="project" value="UniProtKB-KW"/>
</dbReference>
<dbReference type="GO" id="GO:0000428">
    <property type="term" value="C:DNA-directed RNA polymerase complex"/>
    <property type="evidence" value="ECO:0007669"/>
    <property type="project" value="UniProtKB-KW"/>
</dbReference>
<evidence type="ECO:0000256" key="1">
    <source>
        <dbReference type="ARBA" id="ARBA00022478"/>
    </source>
</evidence>
<keyword evidence="5 12" id="KW-0235">DNA replication</keyword>
<dbReference type="InterPro" id="IPR006171">
    <property type="entry name" value="TOPRIM_dom"/>
</dbReference>
<dbReference type="InterPro" id="IPR036977">
    <property type="entry name" value="DNA_primase_Znf_CHC2"/>
</dbReference>
<dbReference type="InterPro" id="IPR030846">
    <property type="entry name" value="DnaG_bac"/>
</dbReference>
<sequence>MEYQKILEEIKNRLDIVDVISEYIDLKKTGQNYKSLCPFHAEKTPSFFVNPSKQIFHCFGCGKGGDIVTFIMEYEKISFIEAISILAKKAGIEFEPLKKSISNFSKEKLYEIYEQATYYYMEQLKNFERARHYLKNRGINEETIKIFKLGYAPPERESLYNFLKNKGFDDNLINSSGLVSNNCDFFRNRIIIPIHDLTGKVIGFGGRLIDSTAEIPKYINSPDTPIFKKGENLYGFWHAKQYIREKGYVIVVEGYMDVILCHQYGFKNTVAPLGTALTQEQLEKTKRILNNLKKFTNKVLLIFDGDEAGITAAQRSLLPLFNGGFTVKIVLLPEKEDPASFLQKYGEKAFKTYLSKALSPVDLIIKTYPQKKLNEGIRNFLNLLSHLKDLIYRDELLKELSEKTGVNEVTLRDELKQIVSAKTSKKERIKIKEYSSSKEEEILLRIILSYPEKIDYVLERIKIEDFENLLIKNIFLKIKELCEVNQFSLNGLLNLLNEEEKTLISKLIVDSEIEEELVFKILKDCIKSLALKSIDKKIKEVAKLGDEKALGELIIIRKNIIKNCNE</sequence>
<evidence type="ECO:0000259" key="15">
    <source>
        <dbReference type="PROSITE" id="PS50880"/>
    </source>
</evidence>
<keyword evidence="7 12" id="KW-0863">Zinc-finger</keyword>
<dbReference type="SUPFAM" id="SSF56731">
    <property type="entry name" value="DNA primase core"/>
    <property type="match status" value="1"/>
</dbReference>
<dbReference type="AlphaFoldDB" id="A0A0U9HUI4"/>
<dbReference type="InterPro" id="IPR016136">
    <property type="entry name" value="DNA_helicase_N/primase_C"/>
</dbReference>
<evidence type="ECO:0000256" key="5">
    <source>
        <dbReference type="ARBA" id="ARBA00022705"/>
    </source>
</evidence>
<feature type="domain" description="Toprim" evidence="15">
    <location>
        <begin position="247"/>
        <end position="333"/>
    </location>
</feature>
<keyword evidence="10 12" id="KW-0238">DNA-binding</keyword>
<accession>A0A0U9HUI4</accession>
<evidence type="ECO:0000256" key="12">
    <source>
        <dbReference type="HAMAP-Rule" id="MF_00974"/>
    </source>
</evidence>
<dbReference type="PANTHER" id="PTHR30313:SF2">
    <property type="entry name" value="DNA PRIMASE"/>
    <property type="match status" value="1"/>
</dbReference>
<evidence type="ECO:0000256" key="14">
    <source>
        <dbReference type="PIRSR" id="PIRSR002811-1"/>
    </source>
</evidence>
<name>A0A0U9HUI4_9BACT</name>
<dbReference type="Pfam" id="PF01807">
    <property type="entry name" value="Zn_ribbon_DnaG"/>
    <property type="match status" value="1"/>
</dbReference>
<dbReference type="EC" id="2.7.7.101" evidence="12"/>
<dbReference type="InterPro" id="IPR002694">
    <property type="entry name" value="Znf_CHC2"/>
</dbReference>
<protein>
    <recommendedName>
        <fullName evidence="12 13">DNA primase</fullName>
        <ecNumber evidence="12">2.7.7.101</ecNumber>
    </recommendedName>
</protein>
<evidence type="ECO:0000256" key="9">
    <source>
        <dbReference type="ARBA" id="ARBA00022842"/>
    </source>
</evidence>
<dbReference type="STRING" id="86166.TAGGR_1200"/>
<keyword evidence="6 12" id="KW-0479">Metal-binding</keyword>
<dbReference type="InterPro" id="IPR006295">
    <property type="entry name" value="DNA_primase_DnaG"/>
</dbReference>
<evidence type="ECO:0000256" key="7">
    <source>
        <dbReference type="ARBA" id="ARBA00022771"/>
    </source>
</evidence>
<evidence type="ECO:0000256" key="10">
    <source>
        <dbReference type="ARBA" id="ARBA00023125"/>
    </source>
</evidence>
<dbReference type="NCBIfam" id="TIGR01391">
    <property type="entry name" value="dnaG"/>
    <property type="match status" value="1"/>
</dbReference>
<keyword evidence="8 12" id="KW-0862">Zinc</keyword>
<keyword evidence="3 12" id="KW-0808">Transferase</keyword>
<comment type="similarity">
    <text evidence="12 13">Belongs to the DnaG primase family.</text>
</comment>
<dbReference type="PANTHER" id="PTHR30313">
    <property type="entry name" value="DNA PRIMASE"/>
    <property type="match status" value="1"/>
</dbReference>
<keyword evidence="17" id="KW-1185">Reference proteome</keyword>
<evidence type="ECO:0000313" key="17">
    <source>
        <dbReference type="Proteomes" id="UP000054976"/>
    </source>
</evidence>
<dbReference type="GO" id="GO:1990077">
    <property type="term" value="C:primosome complex"/>
    <property type="evidence" value="ECO:0007669"/>
    <property type="project" value="UniProtKB-KW"/>
</dbReference>
<reference evidence="17" key="1">
    <citation type="submission" date="2016-01" db="EMBL/GenBank/DDBJ databases">
        <title>Draft genome sequence of Thermodesulfovibrio aggregans strain TGE-P1.</title>
        <authorList>
            <person name="Sekiguchi Y."/>
            <person name="Ohashi A."/>
            <person name="Matsuura N."/>
            <person name="Tourlousse M.D."/>
        </authorList>
    </citation>
    <scope>NUCLEOTIDE SEQUENCE [LARGE SCALE GENOMIC DNA]</scope>
    <source>
        <strain evidence="17">TGE-P1</strain>
    </source>
</reference>
<dbReference type="PROSITE" id="PS50880">
    <property type="entry name" value="TOPRIM"/>
    <property type="match status" value="1"/>
</dbReference>
<gene>
    <name evidence="12" type="primary">dnaG</name>
    <name evidence="16" type="ORF">TAGGR_1200</name>
</gene>
<dbReference type="FunFam" id="3.90.580.10:FF:000001">
    <property type="entry name" value="DNA primase"/>
    <property type="match status" value="1"/>
</dbReference>
<dbReference type="FunFam" id="3.40.1360.10:FF:000002">
    <property type="entry name" value="DNA primase"/>
    <property type="match status" value="1"/>
</dbReference>
<evidence type="ECO:0000256" key="4">
    <source>
        <dbReference type="ARBA" id="ARBA00022695"/>
    </source>
</evidence>
<dbReference type="Gene3D" id="3.40.1360.10">
    <property type="match status" value="1"/>
</dbReference>
<dbReference type="HAMAP" id="MF_00974">
    <property type="entry name" value="DNA_primase_DnaG"/>
    <property type="match status" value="1"/>
</dbReference>
<dbReference type="SUPFAM" id="SSF57783">
    <property type="entry name" value="Zinc beta-ribbon"/>
    <property type="match status" value="1"/>
</dbReference>
<comment type="caution">
    <text evidence="16">The sequence shown here is derived from an EMBL/GenBank/DDBJ whole genome shotgun (WGS) entry which is preliminary data.</text>
</comment>
<dbReference type="RefSeq" id="WP_059175515.1">
    <property type="nucleotide sequence ID" value="NZ_BCNO01000001.1"/>
</dbReference>
<comment type="cofactor">
    <cofactor evidence="12 13 14">
        <name>Zn(2+)</name>
        <dbReference type="ChEBI" id="CHEBI:29105"/>
    </cofactor>
    <text evidence="12 13 14">Binds 1 zinc ion per monomer.</text>
</comment>
<dbReference type="SMART" id="SM00400">
    <property type="entry name" value="ZnF_CHCC"/>
    <property type="match status" value="1"/>
</dbReference>
<keyword evidence="1 12" id="KW-0240">DNA-directed RNA polymerase</keyword>
<dbReference type="GO" id="GO:0003899">
    <property type="term" value="F:DNA-directed RNA polymerase activity"/>
    <property type="evidence" value="ECO:0007669"/>
    <property type="project" value="UniProtKB-UniRule"/>
</dbReference>
<dbReference type="Gene3D" id="1.10.860.10">
    <property type="entry name" value="DNAb Helicase, Chain A"/>
    <property type="match status" value="1"/>
</dbReference>
<comment type="domain">
    <text evidence="12">Contains an N-terminal zinc-binding domain, a central core domain that contains the primase activity, and a C-terminal DnaB-binding domain.</text>
</comment>
<evidence type="ECO:0000256" key="8">
    <source>
        <dbReference type="ARBA" id="ARBA00022833"/>
    </source>
</evidence>
<keyword evidence="11 12" id="KW-0804">Transcription</keyword>
<evidence type="ECO:0000256" key="3">
    <source>
        <dbReference type="ARBA" id="ARBA00022679"/>
    </source>
</evidence>
<evidence type="ECO:0000313" key="16">
    <source>
        <dbReference type="EMBL" id="GAQ94031.1"/>
    </source>
</evidence>
<feature type="zinc finger region" description="CHC2-type" evidence="12 14">
    <location>
        <begin position="37"/>
        <end position="61"/>
    </location>
</feature>
<dbReference type="Pfam" id="PF08275">
    <property type="entry name" value="DNAG_N"/>
    <property type="match status" value="1"/>
</dbReference>
<dbReference type="GO" id="GO:0006269">
    <property type="term" value="P:DNA replication, synthesis of primer"/>
    <property type="evidence" value="ECO:0007669"/>
    <property type="project" value="UniProtKB-UniRule"/>
</dbReference>
<dbReference type="InterPro" id="IPR050219">
    <property type="entry name" value="DnaG_primase"/>
</dbReference>
<dbReference type="InterPro" id="IPR013264">
    <property type="entry name" value="DNAG_N"/>
</dbReference>
<dbReference type="PIRSF" id="PIRSF002811">
    <property type="entry name" value="DnaG"/>
    <property type="match status" value="1"/>
</dbReference>
<organism evidence="16 17">
    <name type="scientific">Thermodesulfovibrio aggregans</name>
    <dbReference type="NCBI Taxonomy" id="86166"/>
    <lineage>
        <taxon>Bacteria</taxon>
        <taxon>Pseudomonadati</taxon>
        <taxon>Nitrospirota</taxon>
        <taxon>Thermodesulfovibrionia</taxon>
        <taxon>Thermodesulfovibrionales</taxon>
        <taxon>Thermodesulfovibrionaceae</taxon>
        <taxon>Thermodesulfovibrio</taxon>
    </lineage>
</organism>
<proteinExistence type="inferred from homology"/>
<evidence type="ECO:0000256" key="2">
    <source>
        <dbReference type="ARBA" id="ARBA00022515"/>
    </source>
</evidence>
<comment type="subunit">
    <text evidence="12">Monomer. Interacts with DnaB.</text>
</comment>
<dbReference type="InterPro" id="IPR034151">
    <property type="entry name" value="TOPRIM_DnaG_bac"/>
</dbReference>
<dbReference type="Gene3D" id="3.90.580.10">
    <property type="entry name" value="Zinc finger, CHC2-type domain"/>
    <property type="match status" value="1"/>
</dbReference>
<evidence type="ECO:0000256" key="11">
    <source>
        <dbReference type="ARBA" id="ARBA00023163"/>
    </source>
</evidence>
<dbReference type="Pfam" id="PF13662">
    <property type="entry name" value="Toprim_4"/>
    <property type="match status" value="1"/>
</dbReference>
<dbReference type="GO" id="GO:0005737">
    <property type="term" value="C:cytoplasm"/>
    <property type="evidence" value="ECO:0007669"/>
    <property type="project" value="TreeGrafter"/>
</dbReference>
<dbReference type="EMBL" id="BCNO01000001">
    <property type="protein sequence ID" value="GAQ94031.1"/>
    <property type="molecule type" value="Genomic_DNA"/>
</dbReference>
<dbReference type="CDD" id="cd03364">
    <property type="entry name" value="TOPRIM_DnaG_primases"/>
    <property type="match status" value="1"/>
</dbReference>
<dbReference type="Proteomes" id="UP000054976">
    <property type="component" value="Unassembled WGS sequence"/>
</dbReference>
<keyword evidence="4 12" id="KW-0548">Nucleotidyltransferase</keyword>
<dbReference type="OrthoDB" id="9803773at2"/>
<dbReference type="GO" id="GO:0008270">
    <property type="term" value="F:zinc ion binding"/>
    <property type="evidence" value="ECO:0007669"/>
    <property type="project" value="UniProtKB-UniRule"/>
</dbReference>
<evidence type="ECO:0000256" key="13">
    <source>
        <dbReference type="PIRNR" id="PIRNR002811"/>
    </source>
</evidence>
<dbReference type="InterPro" id="IPR037068">
    <property type="entry name" value="DNA_primase_core_N_sf"/>
</dbReference>
<dbReference type="SMART" id="SM00493">
    <property type="entry name" value="TOPRIM"/>
    <property type="match status" value="1"/>
</dbReference>
<comment type="catalytic activity">
    <reaction evidence="12">
        <text>ssDNA + n NTP = ssDNA/pppN(pN)n-1 hybrid + (n-1) diphosphate.</text>
        <dbReference type="EC" id="2.7.7.101"/>
    </reaction>
</comment>
<evidence type="ECO:0000256" key="6">
    <source>
        <dbReference type="ARBA" id="ARBA00022723"/>
    </source>
</evidence>
<keyword evidence="9" id="KW-0460">Magnesium</keyword>
<comment type="function">
    <text evidence="12 13">RNA polymerase that catalyzes the synthesis of short RNA molecules used as primers for DNA polymerase during DNA replication.</text>
</comment>